<feature type="domain" description="Putative host cell surface-exposed lipoprotein Ltp-like HTH region" evidence="2">
    <location>
        <begin position="82"/>
        <end position="128"/>
    </location>
</feature>
<gene>
    <name evidence="3" type="ORF">FD24_GL002461</name>
</gene>
<feature type="compositionally biased region" description="Low complexity" evidence="1">
    <location>
        <begin position="30"/>
        <end position="39"/>
    </location>
</feature>
<dbReference type="InterPro" id="IPR036388">
    <property type="entry name" value="WH-like_DNA-bd_sf"/>
</dbReference>
<feature type="domain" description="Putative host cell surface-exposed lipoprotein Ltp-like HTH region" evidence="2">
    <location>
        <begin position="132"/>
        <end position="179"/>
    </location>
</feature>
<feature type="region of interest" description="Disordered" evidence="1">
    <location>
        <begin position="22"/>
        <end position="94"/>
    </location>
</feature>
<dbReference type="InterPro" id="IPR011434">
    <property type="entry name" value="Ltp-like_HTH"/>
</dbReference>
<sequence>MKKKLIYGAVIALVLIVGISLNSGKDNEKSSQSTTAQQERTTESETAEAEDESETTETKESEAEESAKTTAASKSESKVPMEHQAALKKAQSYARHMDMSEAGVREQLASSYGENFTPEAVTYAMEHLEGIDWEANALAKAKSYQKNMAMSTESIREQLTSDYGEQFTSEQADYAIQHLPS</sequence>
<accession>A0A837RDE7</accession>
<dbReference type="GeneID" id="68930283"/>
<evidence type="ECO:0000256" key="1">
    <source>
        <dbReference type="SAM" id="MobiDB-lite"/>
    </source>
</evidence>
<reference evidence="3 4" key="1">
    <citation type="journal article" date="2015" name="Genome Announc.">
        <title>Expanding the biotechnology potential of lactobacilli through comparative genomics of 213 strains and associated genera.</title>
        <authorList>
            <person name="Sun Z."/>
            <person name="Harris H.M."/>
            <person name="McCann A."/>
            <person name="Guo C."/>
            <person name="Argimon S."/>
            <person name="Zhang W."/>
            <person name="Yang X."/>
            <person name="Jeffery I.B."/>
            <person name="Cooney J.C."/>
            <person name="Kagawa T.F."/>
            <person name="Liu W."/>
            <person name="Song Y."/>
            <person name="Salvetti E."/>
            <person name="Wrobel A."/>
            <person name="Rasinkangas P."/>
            <person name="Parkhill J."/>
            <person name="Rea M.C."/>
            <person name="O'Sullivan O."/>
            <person name="Ritari J."/>
            <person name="Douillard F.P."/>
            <person name="Paul Ross R."/>
            <person name="Yang R."/>
            <person name="Briner A.E."/>
            <person name="Felis G.E."/>
            <person name="de Vos W.M."/>
            <person name="Barrangou R."/>
            <person name="Klaenhammer T.R."/>
            <person name="Caufield P.W."/>
            <person name="Cui Y."/>
            <person name="Zhang H."/>
            <person name="O'Toole P.W."/>
        </authorList>
    </citation>
    <scope>NUCLEOTIDE SEQUENCE [LARGE SCALE GENOMIC DNA]</scope>
    <source>
        <strain evidence="3 4">DSM 20314</strain>
    </source>
</reference>
<proteinExistence type="predicted"/>
<evidence type="ECO:0000313" key="3">
    <source>
        <dbReference type="EMBL" id="KRK26122.1"/>
    </source>
</evidence>
<dbReference type="Gene3D" id="1.10.10.10">
    <property type="entry name" value="Winged helix-like DNA-binding domain superfamily/Winged helix DNA-binding domain"/>
    <property type="match status" value="2"/>
</dbReference>
<feature type="compositionally biased region" description="Acidic residues" evidence="1">
    <location>
        <begin position="45"/>
        <end position="55"/>
    </location>
</feature>
<comment type="caution">
    <text evidence="3">The sequence shown here is derived from an EMBL/GenBank/DDBJ whole genome shotgun (WGS) entry which is preliminary data.</text>
</comment>
<evidence type="ECO:0000259" key="2">
    <source>
        <dbReference type="Pfam" id="PF07553"/>
    </source>
</evidence>
<dbReference type="AlphaFoldDB" id="A0A837RDE7"/>
<evidence type="ECO:0000313" key="4">
    <source>
        <dbReference type="Proteomes" id="UP000051020"/>
    </source>
</evidence>
<dbReference type="RefSeq" id="WP_050339632.1">
    <property type="nucleotide sequence ID" value="NZ_AZCU01000004.1"/>
</dbReference>
<feature type="compositionally biased region" description="Basic and acidic residues" evidence="1">
    <location>
        <begin position="56"/>
        <end position="67"/>
    </location>
</feature>
<protein>
    <submittedName>
        <fullName evidence="3">Prophage lp1 protein 5</fullName>
    </submittedName>
</protein>
<dbReference type="Pfam" id="PF07553">
    <property type="entry name" value="Lipoprotein_Ltp"/>
    <property type="match status" value="2"/>
</dbReference>
<organism evidence="3 4">
    <name type="scientific">Lactiplantibacillus pentosus DSM 20314</name>
    <dbReference type="NCBI Taxonomy" id="1423791"/>
    <lineage>
        <taxon>Bacteria</taxon>
        <taxon>Bacillati</taxon>
        <taxon>Bacillota</taxon>
        <taxon>Bacilli</taxon>
        <taxon>Lactobacillales</taxon>
        <taxon>Lactobacillaceae</taxon>
        <taxon>Lactiplantibacillus</taxon>
    </lineage>
</organism>
<dbReference type="Proteomes" id="UP000051020">
    <property type="component" value="Unassembled WGS sequence"/>
</dbReference>
<name>A0A837RDE7_LACPE</name>
<dbReference type="EMBL" id="AZCU01000004">
    <property type="protein sequence ID" value="KRK26122.1"/>
    <property type="molecule type" value="Genomic_DNA"/>
</dbReference>